<gene>
    <name evidence="2" type="ORF">CROQUDRAFT_247829</name>
</gene>
<sequence length="83" mass="8963">MTTLWPFSVNSASVASSRVKDPLAFSSSCAISFWVFPIIPSCFSVASQAMICACLKLSLPRLSLLLASSRTSSALWEARISFL</sequence>
<reference evidence="2" key="1">
    <citation type="submission" date="2013-11" db="EMBL/GenBank/DDBJ databases">
        <title>Genome sequence of the fusiform rust pathogen reveals effectors for host alternation and coevolution with pine.</title>
        <authorList>
            <consortium name="DOE Joint Genome Institute"/>
            <person name="Smith K."/>
            <person name="Pendleton A."/>
            <person name="Kubisiak T."/>
            <person name="Anderson C."/>
            <person name="Salamov A."/>
            <person name="Aerts A."/>
            <person name="Riley R."/>
            <person name="Clum A."/>
            <person name="Lindquist E."/>
            <person name="Ence D."/>
            <person name="Campbell M."/>
            <person name="Kronenberg Z."/>
            <person name="Feau N."/>
            <person name="Dhillon B."/>
            <person name="Hamelin R."/>
            <person name="Burleigh J."/>
            <person name="Smith J."/>
            <person name="Yandell M."/>
            <person name="Nelson C."/>
            <person name="Grigoriev I."/>
            <person name="Davis J."/>
        </authorList>
    </citation>
    <scope>NUCLEOTIDE SEQUENCE</scope>
    <source>
        <strain evidence="2">G11</strain>
    </source>
</reference>
<evidence type="ECO:0000313" key="2">
    <source>
        <dbReference type="EMBL" id="KAG0150121.1"/>
    </source>
</evidence>
<feature type="transmembrane region" description="Helical" evidence="1">
    <location>
        <begin position="31"/>
        <end position="55"/>
    </location>
</feature>
<name>A0A9P6NV51_9BASI</name>
<keyword evidence="1" id="KW-1133">Transmembrane helix</keyword>
<dbReference type="Proteomes" id="UP000886653">
    <property type="component" value="Unassembled WGS sequence"/>
</dbReference>
<dbReference type="AlphaFoldDB" id="A0A9P6NV51"/>
<comment type="caution">
    <text evidence="2">The sequence shown here is derived from an EMBL/GenBank/DDBJ whole genome shotgun (WGS) entry which is preliminary data.</text>
</comment>
<dbReference type="EMBL" id="MU167222">
    <property type="protein sequence ID" value="KAG0150121.1"/>
    <property type="molecule type" value="Genomic_DNA"/>
</dbReference>
<evidence type="ECO:0000256" key="1">
    <source>
        <dbReference type="SAM" id="Phobius"/>
    </source>
</evidence>
<keyword evidence="1" id="KW-0472">Membrane</keyword>
<proteinExistence type="predicted"/>
<keyword evidence="1" id="KW-0812">Transmembrane</keyword>
<organism evidence="2 3">
    <name type="scientific">Cronartium quercuum f. sp. fusiforme G11</name>
    <dbReference type="NCBI Taxonomy" id="708437"/>
    <lineage>
        <taxon>Eukaryota</taxon>
        <taxon>Fungi</taxon>
        <taxon>Dikarya</taxon>
        <taxon>Basidiomycota</taxon>
        <taxon>Pucciniomycotina</taxon>
        <taxon>Pucciniomycetes</taxon>
        <taxon>Pucciniales</taxon>
        <taxon>Coleosporiaceae</taxon>
        <taxon>Cronartium</taxon>
    </lineage>
</organism>
<keyword evidence="3" id="KW-1185">Reference proteome</keyword>
<protein>
    <submittedName>
        <fullName evidence="2">Uncharacterized protein</fullName>
    </submittedName>
</protein>
<accession>A0A9P6NV51</accession>
<evidence type="ECO:0000313" key="3">
    <source>
        <dbReference type="Proteomes" id="UP000886653"/>
    </source>
</evidence>